<dbReference type="InterPro" id="IPR001950">
    <property type="entry name" value="SUI1"/>
</dbReference>
<evidence type="ECO:0000256" key="1">
    <source>
        <dbReference type="ARBA" id="ARBA00007514"/>
    </source>
</evidence>
<evidence type="ECO:0000256" key="2">
    <source>
        <dbReference type="SAM" id="MobiDB-lite"/>
    </source>
</evidence>
<dbReference type="PROSITE" id="PS50296">
    <property type="entry name" value="SUI1"/>
    <property type="match status" value="1"/>
</dbReference>
<evidence type="ECO:0000313" key="4">
    <source>
        <dbReference type="EMBL" id="KAJ5072289.1"/>
    </source>
</evidence>
<dbReference type="GO" id="GO:0003743">
    <property type="term" value="F:translation initiation factor activity"/>
    <property type="evidence" value="ECO:0007669"/>
    <property type="project" value="InterPro"/>
</dbReference>
<dbReference type="GO" id="GO:0002188">
    <property type="term" value="P:translation reinitiation"/>
    <property type="evidence" value="ECO:0007669"/>
    <property type="project" value="TreeGrafter"/>
</dbReference>
<comment type="caution">
    <text evidence="4">The sequence shown here is derived from an EMBL/GenBank/DDBJ whole genome shotgun (WGS) entry which is preliminary data.</text>
</comment>
<feature type="region of interest" description="Disordered" evidence="2">
    <location>
        <begin position="48"/>
        <end position="91"/>
    </location>
</feature>
<dbReference type="InterPro" id="IPR050318">
    <property type="entry name" value="DENR/SUI1_TIF"/>
</dbReference>
<dbReference type="GO" id="GO:0003729">
    <property type="term" value="F:mRNA binding"/>
    <property type="evidence" value="ECO:0007669"/>
    <property type="project" value="TreeGrafter"/>
</dbReference>
<dbReference type="InterPro" id="IPR048517">
    <property type="entry name" value="DENR_N"/>
</dbReference>
<organism evidence="4 5">
    <name type="scientific">Anaeramoeba ignava</name>
    <name type="common">Anaerobic marine amoeba</name>
    <dbReference type="NCBI Taxonomy" id="1746090"/>
    <lineage>
        <taxon>Eukaryota</taxon>
        <taxon>Metamonada</taxon>
        <taxon>Anaeramoebidae</taxon>
        <taxon>Anaeramoeba</taxon>
    </lineage>
</organism>
<dbReference type="InterPro" id="IPR046447">
    <property type="entry name" value="DENR_C"/>
</dbReference>
<name>A0A9Q0LH27_ANAIG</name>
<dbReference type="SUPFAM" id="SSF55159">
    <property type="entry name" value="eIF1-like"/>
    <property type="match status" value="1"/>
</dbReference>
<dbReference type="GO" id="GO:0001731">
    <property type="term" value="P:formation of translation preinitiation complex"/>
    <property type="evidence" value="ECO:0007669"/>
    <property type="project" value="TreeGrafter"/>
</dbReference>
<sequence>MTEALKVEYCPHCRLPPEYCQYGPCFSKCKVWLAEIHPEILESIKNIPKQTKKTEEKTEKKTKNTSNQETKQVENKKLIPNEEKEKEKGNTDGKIIISRSRRGGKKFITIIEGLSQFEVDLKKATKLFANKFSCGCNIEKDSDDTVCIQGDVHFSLPDVLLKEFKIPKTQIHLNEQITKAKKKSKKNKNNVPKHKQNRKKPTRKERLASNN</sequence>
<dbReference type="OMA" id="EVFEIDM"/>
<feature type="domain" description="SUI1" evidence="3">
    <location>
        <begin position="95"/>
        <end position="164"/>
    </location>
</feature>
<dbReference type="OrthoDB" id="277199at2759"/>
<feature type="compositionally biased region" description="Basic residues" evidence="2">
    <location>
        <begin position="179"/>
        <end position="203"/>
    </location>
</feature>
<feature type="compositionally biased region" description="Basic and acidic residues" evidence="2">
    <location>
        <begin position="71"/>
        <end position="91"/>
    </location>
</feature>
<feature type="compositionally biased region" description="Basic and acidic residues" evidence="2">
    <location>
        <begin position="52"/>
        <end position="62"/>
    </location>
</feature>
<dbReference type="Pfam" id="PF01253">
    <property type="entry name" value="SUI1"/>
    <property type="match status" value="1"/>
</dbReference>
<dbReference type="PANTHER" id="PTHR12789:SF0">
    <property type="entry name" value="DENSITY-REGULATED PROTEIN"/>
    <property type="match status" value="1"/>
</dbReference>
<reference evidence="4" key="1">
    <citation type="submission" date="2022-10" db="EMBL/GenBank/DDBJ databases">
        <title>Novel sulphate-reducing endosymbionts in the free-living metamonad Anaeramoeba.</title>
        <authorList>
            <person name="Jerlstrom-Hultqvist J."/>
            <person name="Cepicka I."/>
            <person name="Gallot-Lavallee L."/>
            <person name="Salas-Leiva D."/>
            <person name="Curtis B.A."/>
            <person name="Zahonova K."/>
            <person name="Pipaliya S."/>
            <person name="Dacks J."/>
            <person name="Roger A.J."/>
        </authorList>
    </citation>
    <scope>NUCLEOTIDE SEQUENCE</scope>
    <source>
        <strain evidence="4">BMAN</strain>
    </source>
</reference>
<feature type="region of interest" description="Disordered" evidence="2">
    <location>
        <begin position="178"/>
        <end position="211"/>
    </location>
</feature>
<evidence type="ECO:0000313" key="5">
    <source>
        <dbReference type="Proteomes" id="UP001149090"/>
    </source>
</evidence>
<dbReference type="EMBL" id="JAPDFW010000081">
    <property type="protein sequence ID" value="KAJ5072289.1"/>
    <property type="molecule type" value="Genomic_DNA"/>
</dbReference>
<gene>
    <name evidence="4" type="ORF">M0811_01303</name>
</gene>
<accession>A0A9Q0LH27</accession>
<dbReference type="PANTHER" id="PTHR12789">
    <property type="entry name" value="DENSITY-REGULATED PROTEIN HOMOLOG"/>
    <property type="match status" value="1"/>
</dbReference>
<keyword evidence="5" id="KW-1185">Reference proteome</keyword>
<comment type="similarity">
    <text evidence="1">Belongs to the DENR family.</text>
</comment>
<dbReference type="AlphaFoldDB" id="A0A9Q0LH27"/>
<proteinExistence type="inferred from homology"/>
<protein>
    <submittedName>
        <fullName evidence="4">Density-regulated protein</fullName>
    </submittedName>
</protein>
<dbReference type="Proteomes" id="UP001149090">
    <property type="component" value="Unassembled WGS sequence"/>
</dbReference>
<dbReference type="CDD" id="cd11607">
    <property type="entry name" value="DENR_C"/>
    <property type="match status" value="1"/>
</dbReference>
<dbReference type="Pfam" id="PF21023">
    <property type="entry name" value="DENR_N"/>
    <property type="match status" value="1"/>
</dbReference>
<dbReference type="InterPro" id="IPR036877">
    <property type="entry name" value="SUI1_dom_sf"/>
</dbReference>
<evidence type="ECO:0000259" key="3">
    <source>
        <dbReference type="PROSITE" id="PS50296"/>
    </source>
</evidence>
<dbReference type="Gene3D" id="3.30.780.10">
    <property type="entry name" value="SUI1-like domain"/>
    <property type="match status" value="1"/>
</dbReference>